<keyword evidence="2" id="KW-1185">Reference proteome</keyword>
<evidence type="ECO:0000313" key="1">
    <source>
        <dbReference type="EMBL" id="KAB8301144.1"/>
    </source>
</evidence>
<accession>A0A5N6KCQ6</accession>
<dbReference type="Proteomes" id="UP000326757">
    <property type="component" value="Unassembled WGS sequence"/>
</dbReference>
<protein>
    <submittedName>
        <fullName evidence="1">Uncharacterized protein</fullName>
    </submittedName>
</protein>
<name>A0A5N6KCQ6_MONLA</name>
<dbReference type="EMBL" id="VIGI01000004">
    <property type="protein sequence ID" value="KAB8301144.1"/>
    <property type="molecule type" value="Genomic_DNA"/>
</dbReference>
<gene>
    <name evidence="1" type="ORF">EYC80_003044</name>
</gene>
<sequence length="78" mass="8762">MDEDMSPSFLAMFSTDLKKMSSGRHNIDSYAIAFLCFSSWGGNSMGLILDARSSITFFESIAYRKAKMMSSEDQDIKL</sequence>
<reference evidence="1 2" key="1">
    <citation type="submission" date="2019-06" db="EMBL/GenBank/DDBJ databases">
        <title>Genome Sequence of the Brown Rot Fungal Pathogen Monilinia laxa.</title>
        <authorList>
            <person name="De Miccolis Angelini R.M."/>
            <person name="Landi L."/>
            <person name="Abate D."/>
            <person name="Pollastro S."/>
            <person name="Romanazzi G."/>
            <person name="Faretra F."/>
        </authorList>
    </citation>
    <scope>NUCLEOTIDE SEQUENCE [LARGE SCALE GENOMIC DNA]</scope>
    <source>
        <strain evidence="1 2">Mlax316</strain>
    </source>
</reference>
<dbReference type="AlphaFoldDB" id="A0A5N6KCQ6"/>
<organism evidence="1 2">
    <name type="scientific">Monilinia laxa</name>
    <name type="common">Brown rot fungus</name>
    <name type="synonym">Sclerotinia laxa</name>
    <dbReference type="NCBI Taxonomy" id="61186"/>
    <lineage>
        <taxon>Eukaryota</taxon>
        <taxon>Fungi</taxon>
        <taxon>Dikarya</taxon>
        <taxon>Ascomycota</taxon>
        <taxon>Pezizomycotina</taxon>
        <taxon>Leotiomycetes</taxon>
        <taxon>Helotiales</taxon>
        <taxon>Sclerotiniaceae</taxon>
        <taxon>Monilinia</taxon>
    </lineage>
</organism>
<evidence type="ECO:0000313" key="2">
    <source>
        <dbReference type="Proteomes" id="UP000326757"/>
    </source>
</evidence>
<comment type="caution">
    <text evidence="1">The sequence shown here is derived from an EMBL/GenBank/DDBJ whole genome shotgun (WGS) entry which is preliminary data.</text>
</comment>
<proteinExistence type="predicted"/>